<feature type="domain" description="SGNH hydrolase-type esterase" evidence="3">
    <location>
        <begin position="68"/>
        <end position="228"/>
    </location>
</feature>
<dbReference type="Proteomes" id="UP001500642">
    <property type="component" value="Unassembled WGS sequence"/>
</dbReference>
<accession>A0ABP8JMA2</accession>
<dbReference type="RefSeq" id="WP_345032076.1">
    <property type="nucleotide sequence ID" value="NZ_BAABGL010000017.1"/>
</dbReference>
<evidence type="ECO:0000256" key="2">
    <source>
        <dbReference type="SAM" id="SignalP"/>
    </source>
</evidence>
<name>A0ABP8JMA2_9MICO</name>
<gene>
    <name evidence="4" type="ORF">GCM10023167_21830</name>
</gene>
<dbReference type="InterPro" id="IPR051532">
    <property type="entry name" value="Ester_Hydrolysis_Enzymes"/>
</dbReference>
<feature type="signal peptide" evidence="2">
    <location>
        <begin position="1"/>
        <end position="42"/>
    </location>
</feature>
<feature type="region of interest" description="Disordered" evidence="1">
    <location>
        <begin position="39"/>
        <end position="60"/>
    </location>
</feature>
<dbReference type="CDD" id="cd00229">
    <property type="entry name" value="SGNH_hydrolase"/>
    <property type="match status" value="1"/>
</dbReference>
<comment type="caution">
    <text evidence="4">The sequence shown here is derived from an EMBL/GenBank/DDBJ whole genome shotgun (WGS) entry which is preliminary data.</text>
</comment>
<keyword evidence="5" id="KW-1185">Reference proteome</keyword>
<keyword evidence="2" id="KW-0732">Signal</keyword>
<protein>
    <recommendedName>
        <fullName evidence="3">SGNH hydrolase-type esterase domain-containing protein</fullName>
    </recommendedName>
</protein>
<sequence length="256" mass="26627">MAPRPRTTHPRTARQSVRGTLLAVTGLAALLLTACSGAPRQADGPAEGAPSGDPTAAHGCLNEPTAVFMGDSFTVGAGVDTESERWSTIVARQQGWNEVNIAVSGSSYAVSNRVRPNTAYVDRVPEAIEAEPDIVVVSTAANSADADQRAAIARTLGGLRDALPDTPIVATSPFHRDDVPAERLDELGDEIRTAAEARAVEYLDLGYPLRGTVDTLSDGLHPNAEGYSIIAGAFLAAYSAHEPSGPAFPDCGGPQD</sequence>
<dbReference type="EMBL" id="BAABGL010000017">
    <property type="protein sequence ID" value="GAA4393125.1"/>
    <property type="molecule type" value="Genomic_DNA"/>
</dbReference>
<feature type="chain" id="PRO_5045277771" description="SGNH hydrolase-type esterase domain-containing protein" evidence="2">
    <location>
        <begin position="43"/>
        <end position="256"/>
    </location>
</feature>
<organism evidence="4 5">
    <name type="scientific">Brevibacterium pityocampae</name>
    <dbReference type="NCBI Taxonomy" id="506594"/>
    <lineage>
        <taxon>Bacteria</taxon>
        <taxon>Bacillati</taxon>
        <taxon>Actinomycetota</taxon>
        <taxon>Actinomycetes</taxon>
        <taxon>Micrococcales</taxon>
        <taxon>Brevibacteriaceae</taxon>
        <taxon>Brevibacterium</taxon>
    </lineage>
</organism>
<dbReference type="InterPro" id="IPR013830">
    <property type="entry name" value="SGNH_hydro"/>
</dbReference>
<dbReference type="SUPFAM" id="SSF52266">
    <property type="entry name" value="SGNH hydrolase"/>
    <property type="match status" value="1"/>
</dbReference>
<dbReference type="Pfam" id="PF13472">
    <property type="entry name" value="Lipase_GDSL_2"/>
    <property type="match status" value="1"/>
</dbReference>
<reference evidence="5" key="1">
    <citation type="journal article" date="2019" name="Int. J. Syst. Evol. Microbiol.">
        <title>The Global Catalogue of Microorganisms (GCM) 10K type strain sequencing project: providing services to taxonomists for standard genome sequencing and annotation.</title>
        <authorList>
            <consortium name="The Broad Institute Genomics Platform"/>
            <consortium name="The Broad Institute Genome Sequencing Center for Infectious Disease"/>
            <person name="Wu L."/>
            <person name="Ma J."/>
        </authorList>
    </citation>
    <scope>NUCLEOTIDE SEQUENCE [LARGE SCALE GENOMIC DNA]</scope>
    <source>
        <strain evidence="5">JCM 17808</strain>
    </source>
</reference>
<dbReference type="InterPro" id="IPR036514">
    <property type="entry name" value="SGNH_hydro_sf"/>
</dbReference>
<proteinExistence type="predicted"/>
<evidence type="ECO:0000313" key="5">
    <source>
        <dbReference type="Proteomes" id="UP001500642"/>
    </source>
</evidence>
<evidence type="ECO:0000259" key="3">
    <source>
        <dbReference type="Pfam" id="PF13472"/>
    </source>
</evidence>
<dbReference type="PROSITE" id="PS51257">
    <property type="entry name" value="PROKAR_LIPOPROTEIN"/>
    <property type="match status" value="1"/>
</dbReference>
<evidence type="ECO:0000313" key="4">
    <source>
        <dbReference type="EMBL" id="GAA4393125.1"/>
    </source>
</evidence>
<dbReference type="Gene3D" id="3.40.50.1110">
    <property type="entry name" value="SGNH hydrolase"/>
    <property type="match status" value="1"/>
</dbReference>
<dbReference type="PANTHER" id="PTHR30383">
    <property type="entry name" value="THIOESTERASE 1/PROTEASE 1/LYSOPHOSPHOLIPASE L1"/>
    <property type="match status" value="1"/>
</dbReference>
<evidence type="ECO:0000256" key="1">
    <source>
        <dbReference type="SAM" id="MobiDB-lite"/>
    </source>
</evidence>